<evidence type="ECO:0000256" key="3">
    <source>
        <dbReference type="ARBA" id="ARBA00022692"/>
    </source>
</evidence>
<evidence type="ECO:0000256" key="10">
    <source>
        <dbReference type="SAM" id="SignalP"/>
    </source>
</evidence>
<keyword evidence="4 10" id="KW-0732">Signal</keyword>
<dbReference type="EMBL" id="OU895877">
    <property type="protein sequence ID" value="CAG9799193.1"/>
    <property type="molecule type" value="Genomic_DNA"/>
</dbReference>
<dbReference type="AlphaFoldDB" id="A0A9N9RL31"/>
<name>A0A9N9RL31_9DIPT</name>
<keyword evidence="5" id="KW-1133">Transmembrane helix</keyword>
<dbReference type="GO" id="GO:0030431">
    <property type="term" value="P:sleep"/>
    <property type="evidence" value="ECO:0007669"/>
    <property type="project" value="InterPro"/>
</dbReference>
<evidence type="ECO:0000256" key="4">
    <source>
        <dbReference type="ARBA" id="ARBA00022729"/>
    </source>
</evidence>
<keyword evidence="2" id="KW-0336">GPI-anchor</keyword>
<keyword evidence="7" id="KW-0325">Glycoprotein</keyword>
<organism evidence="11 12">
    <name type="scientific">Chironomus riparius</name>
    <dbReference type="NCBI Taxonomy" id="315576"/>
    <lineage>
        <taxon>Eukaryota</taxon>
        <taxon>Metazoa</taxon>
        <taxon>Ecdysozoa</taxon>
        <taxon>Arthropoda</taxon>
        <taxon>Hexapoda</taxon>
        <taxon>Insecta</taxon>
        <taxon>Pterygota</taxon>
        <taxon>Neoptera</taxon>
        <taxon>Endopterygota</taxon>
        <taxon>Diptera</taxon>
        <taxon>Nematocera</taxon>
        <taxon>Chironomoidea</taxon>
        <taxon>Chironomidae</taxon>
        <taxon>Chironominae</taxon>
        <taxon>Chironomus</taxon>
    </lineage>
</organism>
<keyword evidence="6" id="KW-0472">Membrane</keyword>
<feature type="region of interest" description="Disordered" evidence="9">
    <location>
        <begin position="213"/>
        <end position="263"/>
    </location>
</feature>
<feature type="compositionally biased region" description="Low complexity" evidence="9">
    <location>
        <begin position="216"/>
        <end position="263"/>
    </location>
</feature>
<evidence type="ECO:0008006" key="13">
    <source>
        <dbReference type="Google" id="ProtNLM"/>
    </source>
</evidence>
<reference evidence="11" key="2">
    <citation type="submission" date="2022-10" db="EMBL/GenBank/DDBJ databases">
        <authorList>
            <consortium name="ENA_rothamsted_submissions"/>
            <consortium name="culmorum"/>
            <person name="King R."/>
        </authorList>
    </citation>
    <scope>NUCLEOTIDE SEQUENCE</scope>
</reference>
<dbReference type="Proteomes" id="UP001153620">
    <property type="component" value="Chromosome 1"/>
</dbReference>
<accession>A0A9N9RL31</accession>
<dbReference type="GO" id="GO:0098552">
    <property type="term" value="C:side of membrane"/>
    <property type="evidence" value="ECO:0007669"/>
    <property type="project" value="UniProtKB-KW"/>
</dbReference>
<feature type="signal peptide" evidence="10">
    <location>
        <begin position="1"/>
        <end position="20"/>
    </location>
</feature>
<evidence type="ECO:0000256" key="7">
    <source>
        <dbReference type="ARBA" id="ARBA00023180"/>
    </source>
</evidence>
<feature type="chain" id="PRO_5040308278" description="Protein sleepless" evidence="10">
    <location>
        <begin position="21"/>
        <end position="423"/>
    </location>
</feature>
<gene>
    <name evidence="11" type="ORF">CHIRRI_LOCUS2164</name>
</gene>
<comment type="subcellular location">
    <subcellularLocation>
        <location evidence="1">Membrane</location>
        <topology evidence="1">Lipid-anchor</topology>
        <topology evidence="1">GPI-anchor</topology>
    </subcellularLocation>
</comment>
<dbReference type="OrthoDB" id="3945418at2759"/>
<evidence type="ECO:0000313" key="11">
    <source>
        <dbReference type="EMBL" id="CAG9799193.1"/>
    </source>
</evidence>
<proteinExistence type="predicted"/>
<dbReference type="CDD" id="cd23590">
    <property type="entry name" value="TFP_LU_ECD_Bou"/>
    <property type="match status" value="1"/>
</dbReference>
<sequence length="423" mass="47165">MNKLLLSLIFCSISIYSVTSIKCYVCNSTDTSQPFQCSEWFERYDRPDIQPVDCSAVHGAKYCIKHIGRFEVLAIKCFQCKSSETIECSDLMINMHDAKLKPESCDHVFEAQYCIKSTSLESGIGAIRYCSSRDLGNYCNDVKNKGDELEYRSCIFTCETDGCNTSSFIKIPLGLLLTMSETTKTKSEMHQNNNNNNSSIQLNSLTRQNLVNSSKSSTQVLNSSSASSSSSRIAKTTSSQRLHHITSSSSTSSTQSQTISSGNVGSVVVNPHVLQRDLNEFKNSMSEINNLASRSTMTNIQNKIRSSLENLVDDSEPVVTFPDENKVNELHSDLTSDENLENTRLSLVDRMKYEEKRTMNTSKTKFLSNGFSSEQAMTNAAEMKKLQTNDLEFKEAKAITAVKNRFEMDGLKTEEANAVVQVS</sequence>
<dbReference type="InterPro" id="IPR031424">
    <property type="entry name" value="QVR-like"/>
</dbReference>
<evidence type="ECO:0000313" key="12">
    <source>
        <dbReference type="Proteomes" id="UP001153620"/>
    </source>
</evidence>
<evidence type="ECO:0000256" key="2">
    <source>
        <dbReference type="ARBA" id="ARBA00022622"/>
    </source>
</evidence>
<evidence type="ECO:0000256" key="5">
    <source>
        <dbReference type="ARBA" id="ARBA00022989"/>
    </source>
</evidence>
<reference evidence="11" key="1">
    <citation type="submission" date="2022-01" db="EMBL/GenBank/DDBJ databases">
        <authorList>
            <person name="King R."/>
        </authorList>
    </citation>
    <scope>NUCLEOTIDE SEQUENCE</scope>
</reference>
<keyword evidence="3" id="KW-0812">Transmembrane</keyword>
<evidence type="ECO:0000256" key="1">
    <source>
        <dbReference type="ARBA" id="ARBA00004589"/>
    </source>
</evidence>
<dbReference type="PANTHER" id="PTHR33562:SF18">
    <property type="entry name" value="BOUDIN-RELATED"/>
    <property type="match status" value="1"/>
</dbReference>
<dbReference type="InterPro" id="IPR050975">
    <property type="entry name" value="Sleep_regulator"/>
</dbReference>
<protein>
    <recommendedName>
        <fullName evidence="13">Protein sleepless</fullName>
    </recommendedName>
</protein>
<dbReference type="GO" id="GO:0032222">
    <property type="term" value="P:regulation of synaptic transmission, cholinergic"/>
    <property type="evidence" value="ECO:0007669"/>
    <property type="project" value="InterPro"/>
</dbReference>
<keyword evidence="12" id="KW-1185">Reference proteome</keyword>
<evidence type="ECO:0000256" key="6">
    <source>
        <dbReference type="ARBA" id="ARBA00023136"/>
    </source>
</evidence>
<dbReference type="Pfam" id="PF17064">
    <property type="entry name" value="QVR"/>
    <property type="match status" value="1"/>
</dbReference>
<evidence type="ECO:0000256" key="8">
    <source>
        <dbReference type="ARBA" id="ARBA00023288"/>
    </source>
</evidence>
<dbReference type="PANTHER" id="PTHR33562">
    <property type="entry name" value="ATILLA, ISOFORM B-RELATED-RELATED"/>
    <property type="match status" value="1"/>
</dbReference>
<evidence type="ECO:0000256" key="9">
    <source>
        <dbReference type="SAM" id="MobiDB-lite"/>
    </source>
</evidence>
<keyword evidence="8" id="KW-0449">Lipoprotein</keyword>